<evidence type="ECO:0000256" key="1">
    <source>
        <dbReference type="SAM" id="MobiDB-lite"/>
    </source>
</evidence>
<proteinExistence type="predicted"/>
<organism evidence="2 3">
    <name type="scientific">Corynebacterium terpenotabidum Y-11</name>
    <dbReference type="NCBI Taxonomy" id="1200352"/>
    <lineage>
        <taxon>Bacteria</taxon>
        <taxon>Bacillati</taxon>
        <taxon>Actinomycetota</taxon>
        <taxon>Actinomycetes</taxon>
        <taxon>Mycobacteriales</taxon>
        <taxon>Corynebacteriaceae</taxon>
        <taxon>Corynebacterium</taxon>
    </lineage>
</organism>
<dbReference type="eggNOG" id="ENOG5032AFW">
    <property type="taxonomic scope" value="Bacteria"/>
</dbReference>
<keyword evidence="3" id="KW-1185">Reference proteome</keyword>
<dbReference type="STRING" id="1200352.A606_06335"/>
<dbReference type="Proteomes" id="UP000014809">
    <property type="component" value="Chromosome"/>
</dbReference>
<feature type="compositionally biased region" description="Gly residues" evidence="1">
    <location>
        <begin position="154"/>
        <end position="167"/>
    </location>
</feature>
<dbReference type="Pfam" id="PF13830">
    <property type="entry name" value="DUF4192"/>
    <property type="match status" value="1"/>
</dbReference>
<sequence>MVRSDLDTAAVVAAVRAMTEATRDRQERKVIIVVIGGGAEPLVARACREFLARGTEPLAGFTVTDLQAGGLWWEIAVRGAGPEEDDHWASGELPDPTASPVLDPQGEPPHFPDQEEFDGLLDPVRVPDELRDTLPGSWRRTMSEGSWNGRTPGDAGGTGDGGDATVAGVGGPAEGLCHTGDVAAVCALVDDLHRHAARKNTTRVIHRLLGLEGVPELLADACFRDDLMPVLVVLSTGPAGRTVRDLLTGIATLARGPLRYRALVLLAVACWCGSGGALANRAARRARVEITRLADRDPAVGPGYASDPGSGRLSLTLDLAHEILDAGETGKPAPFITNLVDLGEHLIALTAAHCPAACQDEFQETLDRILDPGKVTLVRSELARRAER</sequence>
<protein>
    <submittedName>
        <fullName evidence="2">Uncharacterized protein</fullName>
    </submittedName>
</protein>
<dbReference type="KEGG" id="cter:A606_06335"/>
<gene>
    <name evidence="2" type="ORF">A606_06335</name>
</gene>
<dbReference type="InterPro" id="IPR025447">
    <property type="entry name" value="DUF4192"/>
</dbReference>
<feature type="region of interest" description="Disordered" evidence="1">
    <location>
        <begin position="82"/>
        <end position="167"/>
    </location>
</feature>
<evidence type="ECO:0000313" key="3">
    <source>
        <dbReference type="Proteomes" id="UP000014809"/>
    </source>
</evidence>
<evidence type="ECO:0000313" key="2">
    <source>
        <dbReference type="EMBL" id="AGP30914.1"/>
    </source>
</evidence>
<reference evidence="2 3" key="1">
    <citation type="submission" date="2012-06" db="EMBL/GenBank/DDBJ databases">
        <title>Complete genome sequence of Corynebacterium terpenotabidum Y-11 (=DSM 44721).</title>
        <authorList>
            <person name="Ruckert C."/>
            <person name="Albersmeier A."/>
            <person name="Al-Dilaimi A."/>
            <person name="Szczepanowski R."/>
            <person name="Kalinowski J."/>
        </authorList>
    </citation>
    <scope>NUCLEOTIDE SEQUENCE [LARGE SCALE GENOMIC DNA]</scope>
    <source>
        <strain evidence="2 3">Y-11</strain>
    </source>
</reference>
<dbReference type="PATRIC" id="fig|1200352.3.peg.1288"/>
<accession>S4XEC4</accession>
<dbReference type="HOGENOM" id="CLU_711181_0_0_11"/>
<dbReference type="EMBL" id="CP003696">
    <property type="protein sequence ID" value="AGP30914.1"/>
    <property type="molecule type" value="Genomic_DNA"/>
</dbReference>
<dbReference type="AlphaFoldDB" id="S4XEC4"/>
<name>S4XEC4_9CORY</name>